<dbReference type="InterPro" id="IPR036691">
    <property type="entry name" value="Endo/exonu/phosph_ase_sf"/>
</dbReference>
<evidence type="ECO:0000256" key="6">
    <source>
        <dbReference type="ARBA" id="ARBA00022763"/>
    </source>
</evidence>
<dbReference type="GO" id="GO:0046872">
    <property type="term" value="F:metal ion binding"/>
    <property type="evidence" value="ECO:0007669"/>
    <property type="project" value="UniProtKB-KW"/>
</dbReference>
<evidence type="ECO:0000256" key="3">
    <source>
        <dbReference type="ARBA" id="ARBA00004322"/>
    </source>
</evidence>
<accession>A0A9P7D788</accession>
<gene>
    <name evidence="13" type="ORF">EV702DRAFT_1072439</name>
</gene>
<dbReference type="EMBL" id="JABBWD010000005">
    <property type="protein sequence ID" value="KAG1781653.1"/>
    <property type="molecule type" value="Genomic_DNA"/>
</dbReference>
<keyword evidence="13" id="KW-0255">Endonuclease</keyword>
<dbReference type="AlphaFoldDB" id="A0A9P7D788"/>
<keyword evidence="10" id="KW-0539">Nucleus</keyword>
<dbReference type="InterPro" id="IPR051547">
    <property type="entry name" value="TDP2-like"/>
</dbReference>
<dbReference type="GO" id="GO:0004519">
    <property type="term" value="F:endonuclease activity"/>
    <property type="evidence" value="ECO:0007669"/>
    <property type="project" value="UniProtKB-KW"/>
</dbReference>
<keyword evidence="4" id="KW-0540">Nuclease</keyword>
<evidence type="ECO:0000256" key="11">
    <source>
        <dbReference type="SAM" id="MobiDB-lite"/>
    </source>
</evidence>
<name>A0A9P7D788_9AGAM</name>
<evidence type="ECO:0000256" key="4">
    <source>
        <dbReference type="ARBA" id="ARBA00022722"/>
    </source>
</evidence>
<evidence type="ECO:0000313" key="14">
    <source>
        <dbReference type="Proteomes" id="UP000714275"/>
    </source>
</evidence>
<evidence type="ECO:0000256" key="7">
    <source>
        <dbReference type="ARBA" id="ARBA00022801"/>
    </source>
</evidence>
<dbReference type="PANTHER" id="PTHR15822">
    <property type="entry name" value="TRAF AND TNF RECEPTOR-ASSOCIATED PROTEIN"/>
    <property type="match status" value="1"/>
</dbReference>
<evidence type="ECO:0000256" key="8">
    <source>
        <dbReference type="ARBA" id="ARBA00022842"/>
    </source>
</evidence>
<dbReference type="Proteomes" id="UP000714275">
    <property type="component" value="Unassembled WGS sequence"/>
</dbReference>
<comment type="caution">
    <text evidence="13">The sequence shown here is derived from an EMBL/GenBank/DDBJ whole genome shotgun (WGS) entry which is preliminary data.</text>
</comment>
<keyword evidence="7" id="KW-0378">Hydrolase</keyword>
<evidence type="ECO:0000313" key="13">
    <source>
        <dbReference type="EMBL" id="KAG1781653.1"/>
    </source>
</evidence>
<keyword evidence="8" id="KW-0460">Magnesium</keyword>
<evidence type="ECO:0000256" key="9">
    <source>
        <dbReference type="ARBA" id="ARBA00023204"/>
    </source>
</evidence>
<dbReference type="PANTHER" id="PTHR15822:SF4">
    <property type="entry name" value="TYROSYL-DNA PHOSPHODIESTERASE 2"/>
    <property type="match status" value="1"/>
</dbReference>
<comment type="cofactor">
    <cofactor evidence="1">
        <name>Mn(2+)</name>
        <dbReference type="ChEBI" id="CHEBI:29035"/>
    </cofactor>
</comment>
<evidence type="ECO:0000256" key="1">
    <source>
        <dbReference type="ARBA" id="ARBA00001936"/>
    </source>
</evidence>
<organism evidence="13 14">
    <name type="scientific">Suillus placidus</name>
    <dbReference type="NCBI Taxonomy" id="48579"/>
    <lineage>
        <taxon>Eukaryota</taxon>
        <taxon>Fungi</taxon>
        <taxon>Dikarya</taxon>
        <taxon>Basidiomycota</taxon>
        <taxon>Agaricomycotina</taxon>
        <taxon>Agaricomycetes</taxon>
        <taxon>Agaricomycetidae</taxon>
        <taxon>Boletales</taxon>
        <taxon>Suillineae</taxon>
        <taxon>Suillaceae</taxon>
        <taxon>Suillus</taxon>
    </lineage>
</organism>
<dbReference type="OrthoDB" id="9975959at2759"/>
<dbReference type="CDD" id="cd09080">
    <property type="entry name" value="TDP2"/>
    <property type="match status" value="1"/>
</dbReference>
<feature type="region of interest" description="Disordered" evidence="11">
    <location>
        <begin position="1"/>
        <end position="24"/>
    </location>
</feature>
<keyword evidence="14" id="KW-1185">Reference proteome</keyword>
<dbReference type="Pfam" id="PF03372">
    <property type="entry name" value="Exo_endo_phos"/>
    <property type="match status" value="1"/>
</dbReference>
<protein>
    <submittedName>
        <fullName evidence="13">Endonuclease/exonuclease/phosphatase</fullName>
    </submittedName>
</protein>
<dbReference type="InterPro" id="IPR005135">
    <property type="entry name" value="Endo/exonuclease/phosphatase"/>
</dbReference>
<keyword evidence="9" id="KW-0234">DNA repair</keyword>
<dbReference type="SUPFAM" id="SSF56219">
    <property type="entry name" value="DNase I-like"/>
    <property type="match status" value="1"/>
</dbReference>
<reference evidence="13" key="1">
    <citation type="journal article" date="2020" name="New Phytol.">
        <title>Comparative genomics reveals dynamic genome evolution in host specialist ectomycorrhizal fungi.</title>
        <authorList>
            <person name="Lofgren L.A."/>
            <person name="Nguyen N.H."/>
            <person name="Vilgalys R."/>
            <person name="Ruytinx J."/>
            <person name="Liao H.L."/>
            <person name="Branco S."/>
            <person name="Kuo A."/>
            <person name="LaButti K."/>
            <person name="Lipzen A."/>
            <person name="Andreopoulos W."/>
            <person name="Pangilinan J."/>
            <person name="Riley R."/>
            <person name="Hundley H."/>
            <person name="Na H."/>
            <person name="Barry K."/>
            <person name="Grigoriev I.V."/>
            <person name="Stajich J.E."/>
            <person name="Kennedy P.G."/>
        </authorList>
    </citation>
    <scope>NUCLEOTIDE SEQUENCE</scope>
    <source>
        <strain evidence="13">DOB743</strain>
    </source>
</reference>
<evidence type="ECO:0000256" key="2">
    <source>
        <dbReference type="ARBA" id="ARBA00001946"/>
    </source>
</evidence>
<dbReference type="GO" id="GO:0003697">
    <property type="term" value="F:single-stranded DNA binding"/>
    <property type="evidence" value="ECO:0007669"/>
    <property type="project" value="TreeGrafter"/>
</dbReference>
<evidence type="ECO:0000259" key="12">
    <source>
        <dbReference type="Pfam" id="PF03372"/>
    </source>
</evidence>
<keyword evidence="5" id="KW-0479">Metal-binding</keyword>
<comment type="subcellular location">
    <subcellularLocation>
        <location evidence="3">Nucleus</location>
        <location evidence="3">PML body</location>
    </subcellularLocation>
</comment>
<evidence type="ECO:0000256" key="5">
    <source>
        <dbReference type="ARBA" id="ARBA00022723"/>
    </source>
</evidence>
<feature type="domain" description="Endonuclease/exonuclease/phosphatase" evidence="12">
    <location>
        <begin position="76"/>
        <end position="330"/>
    </location>
</feature>
<dbReference type="GO" id="GO:0005737">
    <property type="term" value="C:cytoplasm"/>
    <property type="evidence" value="ECO:0007669"/>
    <property type="project" value="TreeGrafter"/>
</dbReference>
<evidence type="ECO:0000256" key="10">
    <source>
        <dbReference type="ARBA" id="ARBA00023242"/>
    </source>
</evidence>
<proteinExistence type="predicted"/>
<dbReference type="GO" id="GO:0006302">
    <property type="term" value="P:double-strand break repair"/>
    <property type="evidence" value="ECO:0007669"/>
    <property type="project" value="TreeGrafter"/>
</dbReference>
<comment type="cofactor">
    <cofactor evidence="2">
        <name>Mg(2+)</name>
        <dbReference type="ChEBI" id="CHEBI:18420"/>
    </cofactor>
</comment>
<sequence>MSDIDESFIPSPPSDFYETEPDEAPPLPVRVRVRHEADAQIPLRAVRYSSRKKRWAQTSNCARGVREPLPSTVRLVTWNLDFTAPDRKKRLLAALSYIQQHVLDCRTISERPEPCCILLQEVHESVFTQILNAEWVRRCFIVVPTSVDKWPDQAEYGNVTLVSRTIPVVNASTIKFSNSKMKRNAIFVDIKLSIPAHEDEPRLSGGIVTLRVANTHLESMPEGTPARPKQLKLIGGALRGRGILGGIVAGDMNAISPADERIVEAAGLYDAWEGDDDEEGFTWGYQTLEQLPPGRLDKVLTTGEEGFVVDQPERIGIGEAIGRGKWVSDHYGLVTRVHIVRED</sequence>
<dbReference type="Gene3D" id="3.60.10.10">
    <property type="entry name" value="Endonuclease/exonuclease/phosphatase"/>
    <property type="match status" value="1"/>
</dbReference>
<dbReference type="GO" id="GO:0070260">
    <property type="term" value="F:5'-tyrosyl-DNA phosphodiesterase activity"/>
    <property type="evidence" value="ECO:0007669"/>
    <property type="project" value="TreeGrafter"/>
</dbReference>
<keyword evidence="6" id="KW-0227">DNA damage</keyword>